<dbReference type="SMART" id="SM00848">
    <property type="entry name" value="Inhibitor_I29"/>
    <property type="match status" value="2"/>
</dbReference>
<dbReference type="Ensembl" id="ENSCCRT00000103829.2">
    <property type="protein sequence ID" value="ENSCCRP00000095662.2"/>
    <property type="gene ID" value="ENSCCRG00000051612.2"/>
</dbReference>
<accession>A0A8C1FQR3</accession>
<evidence type="ECO:0000313" key="2">
    <source>
        <dbReference type="Ensembl" id="ENSCCRP00000095662.2"/>
    </source>
</evidence>
<evidence type="ECO:0000259" key="1">
    <source>
        <dbReference type="SMART" id="SM00848"/>
    </source>
</evidence>
<evidence type="ECO:0000313" key="3">
    <source>
        <dbReference type="Proteomes" id="UP001108240"/>
    </source>
</evidence>
<feature type="domain" description="Cathepsin propeptide inhibitor" evidence="1">
    <location>
        <begin position="15"/>
        <end position="71"/>
    </location>
</feature>
<name>A0A8C1FQR3_CYPCA</name>
<keyword evidence="3" id="KW-1185">Reference proteome</keyword>
<dbReference type="SUPFAM" id="SSF54001">
    <property type="entry name" value="Cysteine proteinases"/>
    <property type="match status" value="2"/>
</dbReference>
<protein>
    <recommendedName>
        <fullName evidence="1">Cathepsin propeptide inhibitor domain-containing protein</fullName>
    </recommendedName>
</protein>
<organism evidence="2 3">
    <name type="scientific">Cyprinus carpio carpio</name>
    <dbReference type="NCBI Taxonomy" id="630221"/>
    <lineage>
        <taxon>Eukaryota</taxon>
        <taxon>Metazoa</taxon>
        <taxon>Chordata</taxon>
        <taxon>Craniata</taxon>
        <taxon>Vertebrata</taxon>
        <taxon>Euteleostomi</taxon>
        <taxon>Actinopterygii</taxon>
        <taxon>Neopterygii</taxon>
        <taxon>Teleostei</taxon>
        <taxon>Ostariophysi</taxon>
        <taxon>Cypriniformes</taxon>
        <taxon>Cyprinidae</taxon>
        <taxon>Cyprininae</taxon>
        <taxon>Cyprinus</taxon>
    </lineage>
</organism>
<sequence>MTPMNDTTQKSFSLFGPFKQKFNRLYKSEKEHKERENYFIHTQRFVHSRNRAGLTYSVGINNFADWSKAELARMTGDATPVGGRTVPDFGKMYHVKGELSLPYSDLKEPFEAWYDLDGNRSRIDYHDGTVHTFLIGNDLDYGAIYKITPITTSTEIQAIKCFQLKGTKEDPIRPQAALPDLQGFEFEKMENHTGVLCEVWEKVTQAGHKKNTYRLWVTRPEGNDSPATPHRFEMLGFNTLLESHNDKYTIDYSNFSSQTEPDIFIPPGGMTCGEFPDPVEEHQILANPIQDYVNTSPVSHAHRLFGPFKQKFNRLYKSEKEHEERENYFIHTQRFVHSRNRAGLTYSVGINNFADWSKAELARMTGGILIPKKEKDVTK</sequence>
<dbReference type="InterPro" id="IPR013201">
    <property type="entry name" value="Prot_inhib_I29"/>
</dbReference>
<reference evidence="2" key="1">
    <citation type="submission" date="2025-08" db="UniProtKB">
        <authorList>
            <consortium name="Ensembl"/>
        </authorList>
    </citation>
    <scope>IDENTIFICATION</scope>
</reference>
<dbReference type="Proteomes" id="UP001108240">
    <property type="component" value="Unplaced"/>
</dbReference>
<dbReference type="InterPro" id="IPR038765">
    <property type="entry name" value="Papain-like_cys_pep_sf"/>
</dbReference>
<reference evidence="2" key="2">
    <citation type="submission" date="2025-09" db="UniProtKB">
        <authorList>
            <consortium name="Ensembl"/>
        </authorList>
    </citation>
    <scope>IDENTIFICATION</scope>
</reference>
<dbReference type="GeneTree" id="ENSGT00940000163923"/>
<dbReference type="FunFam" id="1.10.287.2250:FF:000004">
    <property type="entry name" value="Si:dkey-267n13.1"/>
    <property type="match status" value="2"/>
</dbReference>
<proteinExistence type="predicted"/>
<dbReference type="Pfam" id="PF08246">
    <property type="entry name" value="Inhibitor_I29"/>
    <property type="match status" value="2"/>
</dbReference>
<dbReference type="OMA" id="NFADWSK"/>
<dbReference type="Gene3D" id="1.10.287.2250">
    <property type="match status" value="2"/>
</dbReference>
<dbReference type="AlphaFoldDB" id="A0A8C1FQR3"/>
<feature type="domain" description="Cathepsin propeptide inhibitor" evidence="1">
    <location>
        <begin position="305"/>
        <end position="361"/>
    </location>
</feature>